<feature type="domain" description="CCHC-type" evidence="2">
    <location>
        <begin position="65"/>
        <end position="81"/>
    </location>
</feature>
<evidence type="ECO:0000313" key="3">
    <source>
        <dbReference type="EMBL" id="WOG95138.1"/>
    </source>
</evidence>
<keyword evidence="1" id="KW-0863">Zinc-finger</keyword>
<evidence type="ECO:0000313" key="4">
    <source>
        <dbReference type="Proteomes" id="UP000077755"/>
    </source>
</evidence>
<evidence type="ECO:0000259" key="2">
    <source>
        <dbReference type="PROSITE" id="PS50158"/>
    </source>
</evidence>
<keyword evidence="1" id="KW-0479">Metal-binding</keyword>
<dbReference type="Proteomes" id="UP000077755">
    <property type="component" value="Chromosome 4"/>
</dbReference>
<sequence length="144" mass="16066">MMCYKCNKKGHYAGECNSQAPNPMPGTQCFRCGKTGHIKFQKGGYSSSTSKGGYKTGMVDRSKFKCFNCGEPGHFATECKQPKRHTGLCNRANVVCFKCQSKGHYANECKNIKSNVCISLGCSSTVCKEERREYEAVYRLSRVK</sequence>
<dbReference type="AlphaFoldDB" id="A0AAF0WV02"/>
<proteinExistence type="predicted"/>
<dbReference type="SMART" id="SM00343">
    <property type="entry name" value="ZnF_C2HC"/>
    <property type="match status" value="4"/>
</dbReference>
<dbReference type="PROSITE" id="PS50158">
    <property type="entry name" value="ZF_CCHC"/>
    <property type="match status" value="3"/>
</dbReference>
<accession>A0AAF0WV02</accession>
<dbReference type="GO" id="GO:0003676">
    <property type="term" value="F:nucleic acid binding"/>
    <property type="evidence" value="ECO:0007669"/>
    <property type="project" value="InterPro"/>
</dbReference>
<reference evidence="3" key="1">
    <citation type="journal article" date="2016" name="Nat. Genet.">
        <title>A high-quality carrot genome assembly provides new insights into carotenoid accumulation and asterid genome evolution.</title>
        <authorList>
            <person name="Iorizzo M."/>
            <person name="Ellison S."/>
            <person name="Senalik D."/>
            <person name="Zeng P."/>
            <person name="Satapoomin P."/>
            <person name="Huang J."/>
            <person name="Bowman M."/>
            <person name="Iovene M."/>
            <person name="Sanseverino W."/>
            <person name="Cavagnaro P."/>
            <person name="Yildiz M."/>
            <person name="Macko-Podgorni A."/>
            <person name="Moranska E."/>
            <person name="Grzebelus E."/>
            <person name="Grzebelus D."/>
            <person name="Ashrafi H."/>
            <person name="Zheng Z."/>
            <person name="Cheng S."/>
            <person name="Spooner D."/>
            <person name="Van Deynze A."/>
            <person name="Simon P."/>
        </authorList>
    </citation>
    <scope>NUCLEOTIDE SEQUENCE</scope>
    <source>
        <tissue evidence="3">Leaf</tissue>
    </source>
</reference>
<dbReference type="Pfam" id="PF00098">
    <property type="entry name" value="zf-CCHC"/>
    <property type="match status" value="3"/>
</dbReference>
<feature type="domain" description="CCHC-type" evidence="2">
    <location>
        <begin position="3"/>
        <end position="16"/>
    </location>
</feature>
<reference evidence="3" key="2">
    <citation type="submission" date="2022-03" db="EMBL/GenBank/DDBJ databases">
        <title>Draft title - Genomic analysis of global carrot germplasm unveils the trajectory of domestication and the origin of high carotenoid orange carrot.</title>
        <authorList>
            <person name="Iorizzo M."/>
            <person name="Ellison S."/>
            <person name="Senalik D."/>
            <person name="Macko-Podgorni A."/>
            <person name="Grzebelus D."/>
            <person name="Bostan H."/>
            <person name="Rolling W."/>
            <person name="Curaba J."/>
            <person name="Simon P."/>
        </authorList>
    </citation>
    <scope>NUCLEOTIDE SEQUENCE</scope>
    <source>
        <tissue evidence="3">Leaf</tissue>
    </source>
</reference>
<keyword evidence="1" id="KW-0862">Zinc</keyword>
<dbReference type="PANTHER" id="PTHR23002">
    <property type="entry name" value="ZINC FINGER CCHC DOMAIN CONTAINING PROTEIN"/>
    <property type="match status" value="1"/>
</dbReference>
<gene>
    <name evidence="3" type="ORF">DCAR_0414440</name>
</gene>
<dbReference type="InterPro" id="IPR036875">
    <property type="entry name" value="Znf_CCHC_sf"/>
</dbReference>
<dbReference type="Pfam" id="PF13917">
    <property type="entry name" value="zf-CCHC_3"/>
    <property type="match status" value="1"/>
</dbReference>
<keyword evidence="4" id="KW-1185">Reference proteome</keyword>
<dbReference type="GO" id="GO:0008270">
    <property type="term" value="F:zinc ion binding"/>
    <property type="evidence" value="ECO:0007669"/>
    <property type="project" value="UniProtKB-KW"/>
</dbReference>
<dbReference type="InterPro" id="IPR051714">
    <property type="entry name" value="Znf_CCHC_NABP"/>
</dbReference>
<organism evidence="3 4">
    <name type="scientific">Daucus carota subsp. sativus</name>
    <name type="common">Carrot</name>
    <dbReference type="NCBI Taxonomy" id="79200"/>
    <lineage>
        <taxon>Eukaryota</taxon>
        <taxon>Viridiplantae</taxon>
        <taxon>Streptophyta</taxon>
        <taxon>Embryophyta</taxon>
        <taxon>Tracheophyta</taxon>
        <taxon>Spermatophyta</taxon>
        <taxon>Magnoliopsida</taxon>
        <taxon>eudicotyledons</taxon>
        <taxon>Gunneridae</taxon>
        <taxon>Pentapetalae</taxon>
        <taxon>asterids</taxon>
        <taxon>campanulids</taxon>
        <taxon>Apiales</taxon>
        <taxon>Apiaceae</taxon>
        <taxon>Apioideae</taxon>
        <taxon>Scandiceae</taxon>
        <taxon>Daucinae</taxon>
        <taxon>Daucus</taxon>
        <taxon>Daucus sect. Daucus</taxon>
    </lineage>
</organism>
<dbReference type="SUPFAM" id="SSF57756">
    <property type="entry name" value="Retrovirus zinc finger-like domains"/>
    <property type="match status" value="2"/>
</dbReference>
<evidence type="ECO:0000256" key="1">
    <source>
        <dbReference type="PROSITE-ProRule" id="PRU00047"/>
    </source>
</evidence>
<protein>
    <recommendedName>
        <fullName evidence="2">CCHC-type domain-containing protein</fullName>
    </recommendedName>
</protein>
<dbReference type="InterPro" id="IPR001878">
    <property type="entry name" value="Znf_CCHC"/>
</dbReference>
<dbReference type="Gene3D" id="4.10.60.10">
    <property type="entry name" value="Zinc finger, CCHC-type"/>
    <property type="match status" value="3"/>
</dbReference>
<dbReference type="EMBL" id="CP093346">
    <property type="protein sequence ID" value="WOG95138.1"/>
    <property type="molecule type" value="Genomic_DNA"/>
</dbReference>
<feature type="domain" description="CCHC-type" evidence="2">
    <location>
        <begin position="96"/>
        <end position="111"/>
    </location>
</feature>
<name>A0AAF0WV02_DAUCS</name>